<name>A0A0R3WGJ7_TAEAS</name>
<evidence type="ECO:0000259" key="2">
    <source>
        <dbReference type="Pfam" id="PF17171"/>
    </source>
</evidence>
<dbReference type="GO" id="GO:0001401">
    <property type="term" value="C:SAM complex"/>
    <property type="evidence" value="ECO:0007669"/>
    <property type="project" value="TreeGrafter"/>
</dbReference>
<keyword evidence="1" id="KW-0472">Membrane</keyword>
<dbReference type="WBParaSite" id="TASK_0000999001-mRNA-1">
    <property type="protein sequence ID" value="TASK_0000999001-mRNA-1"/>
    <property type="gene ID" value="TASK_0000999001"/>
</dbReference>
<evidence type="ECO:0000256" key="1">
    <source>
        <dbReference type="SAM" id="Phobius"/>
    </source>
</evidence>
<dbReference type="GO" id="GO:0007005">
    <property type="term" value="P:mitochondrion organization"/>
    <property type="evidence" value="ECO:0007669"/>
    <property type="project" value="TreeGrafter"/>
</dbReference>
<protein>
    <submittedName>
        <fullName evidence="3">GST_C_6 domain-containing protein</fullName>
    </submittedName>
</protein>
<dbReference type="PANTHER" id="PTHR12289:SF41">
    <property type="entry name" value="FAILED AXON CONNECTIONS-RELATED"/>
    <property type="match status" value="1"/>
</dbReference>
<dbReference type="PANTHER" id="PTHR12289">
    <property type="entry name" value="METAXIN RELATED"/>
    <property type="match status" value="1"/>
</dbReference>
<keyword evidence="1" id="KW-0812">Transmembrane</keyword>
<dbReference type="Pfam" id="PF17171">
    <property type="entry name" value="GST_C_6"/>
    <property type="match status" value="1"/>
</dbReference>
<evidence type="ECO:0000313" key="3">
    <source>
        <dbReference type="WBParaSite" id="TASK_0000999001-mRNA-1"/>
    </source>
</evidence>
<feature type="transmembrane region" description="Helical" evidence="1">
    <location>
        <begin position="356"/>
        <end position="380"/>
    </location>
</feature>
<reference evidence="3" key="1">
    <citation type="submission" date="2017-02" db="UniProtKB">
        <authorList>
            <consortium name="WormBaseParasite"/>
        </authorList>
    </citation>
    <scope>IDENTIFICATION</scope>
</reference>
<accession>A0A0R3WGJ7</accession>
<dbReference type="AlphaFoldDB" id="A0A0R3WGJ7"/>
<dbReference type="SUPFAM" id="SSF47616">
    <property type="entry name" value="GST C-terminal domain-like"/>
    <property type="match status" value="1"/>
</dbReference>
<organism evidence="3">
    <name type="scientific">Taenia asiatica</name>
    <name type="common">Asian tapeworm</name>
    <dbReference type="NCBI Taxonomy" id="60517"/>
    <lineage>
        <taxon>Eukaryota</taxon>
        <taxon>Metazoa</taxon>
        <taxon>Spiralia</taxon>
        <taxon>Lophotrochozoa</taxon>
        <taxon>Platyhelminthes</taxon>
        <taxon>Cestoda</taxon>
        <taxon>Eucestoda</taxon>
        <taxon>Cyclophyllidea</taxon>
        <taxon>Taeniidae</taxon>
        <taxon>Taenia</taxon>
    </lineage>
</organism>
<sequence>LEYGLSDEELAHLESLVTSVERRVTPACRWLIWADTNVYRSYTSLLYRSNLSYLQGLWYPRRWRDKLIKYAEFSQLTLCADRDTKNRHRDVEVTLYEGAIRCLTALSYILGDKQFFLGDKPSAIDAYVFGRLWPLLNYDRVCRQQESKICHRLISHIYQCENLLRLCCRVQRLCFPAAIGTIRSCECSLVLHVYRIIQNALFPPASNSLPLSGSMAGKRSIALICVLNGRDGTPIGVTAKSGRDFDSSSVRQGLPCGRYEFSVFRTEIHQNHTVACAQKWHQYAVVEELVWPTINPKLSLGDDLMAFFSSAAANAQIEVDEKVGAGGGGWFSSLFSVSHSVPTVLPTCLVPFRDGIVFGVLALVVLGIFGVGSGLIGFGAEDEAEDVEARATEAEDFTNFIEVDE</sequence>
<dbReference type="InterPro" id="IPR033468">
    <property type="entry name" value="Metaxin_GST"/>
</dbReference>
<keyword evidence="1" id="KW-1133">Transmembrane helix</keyword>
<feature type="domain" description="Metaxin glutathione S-transferase" evidence="2">
    <location>
        <begin position="99"/>
        <end position="170"/>
    </location>
</feature>
<dbReference type="STRING" id="60517.A0A0R3WGJ7"/>
<proteinExistence type="predicted"/>
<dbReference type="InterPro" id="IPR036282">
    <property type="entry name" value="Glutathione-S-Trfase_C_sf"/>
</dbReference>
<dbReference type="InterPro" id="IPR050931">
    <property type="entry name" value="Mito_Protein_Transport_Metaxin"/>
</dbReference>